<evidence type="ECO:0000256" key="1">
    <source>
        <dbReference type="ARBA" id="ARBA00004541"/>
    </source>
</evidence>
<evidence type="ECO:0000259" key="10">
    <source>
        <dbReference type="Pfam" id="PF05617"/>
    </source>
</evidence>
<keyword evidence="6" id="KW-0968">Cytoplasmic vesicle</keyword>
<keyword evidence="5" id="KW-0278">Fertilization</keyword>
<dbReference type="AlphaFoldDB" id="A0A7J0EXL1"/>
<feature type="domain" description="Prolamin-like" evidence="10">
    <location>
        <begin position="43"/>
        <end position="107"/>
    </location>
</feature>
<feature type="chain" id="PRO_5029602786" evidence="9">
    <location>
        <begin position="23"/>
        <end position="132"/>
    </location>
</feature>
<comment type="function">
    <text evidence="7">Involved in the regulation of gamete interactions during the double fertilization and to prevent multiple-pollen tube attraction; mediates the redistribution of the gamete fusogen HAP2/GCS1 to the cell surface after secretion upon sperm arrival.</text>
</comment>
<dbReference type="GO" id="GO:0080155">
    <property type="term" value="P:regulation of double fertilization forming a zygote and endosperm"/>
    <property type="evidence" value="ECO:0007669"/>
    <property type="project" value="UniProtKB-ARBA"/>
</dbReference>
<sequence>MELQRKLLVVATLACFIAGAAATRDPPGLNLMARIEAEGGLVECWNALKEIKSCSNEIVLYFMNGSADIGPACCQAVGLVTHHCWPAMLTTLGFTPEECNMLRGYCDAASSSGPAPSPAATPPLAASVVVVV</sequence>
<dbReference type="GO" id="GO:0009567">
    <property type="term" value="P:double fertilization forming a zygote and endosperm"/>
    <property type="evidence" value="ECO:0007669"/>
    <property type="project" value="InterPro"/>
</dbReference>
<evidence type="ECO:0000256" key="5">
    <source>
        <dbReference type="ARBA" id="ARBA00023279"/>
    </source>
</evidence>
<dbReference type="Pfam" id="PF05617">
    <property type="entry name" value="Prolamin_like"/>
    <property type="match status" value="1"/>
</dbReference>
<evidence type="ECO:0000256" key="6">
    <source>
        <dbReference type="ARBA" id="ARBA00023329"/>
    </source>
</evidence>
<keyword evidence="12" id="KW-1185">Reference proteome</keyword>
<name>A0A7J0EXL1_9ERIC</name>
<keyword evidence="3" id="KW-0964">Secreted</keyword>
<dbReference type="GO" id="GO:0031410">
    <property type="term" value="C:cytoplasmic vesicle"/>
    <property type="evidence" value="ECO:0007669"/>
    <property type="project" value="UniProtKB-SubCell"/>
</dbReference>
<accession>A0A7J0EXL1</accession>
<dbReference type="InterPro" id="IPR008502">
    <property type="entry name" value="Prolamin-like"/>
</dbReference>
<evidence type="ECO:0000256" key="3">
    <source>
        <dbReference type="ARBA" id="ARBA00022525"/>
    </source>
</evidence>
<dbReference type="EMBL" id="BJWL01000007">
    <property type="protein sequence ID" value="GFY91172.1"/>
    <property type="molecule type" value="Genomic_DNA"/>
</dbReference>
<dbReference type="InterPro" id="IPR044711">
    <property type="entry name" value="EC11-15"/>
</dbReference>
<comment type="caution">
    <text evidence="11">The sequence shown here is derived from an EMBL/GenBank/DDBJ whole genome shotgun (WGS) entry which is preliminary data.</text>
</comment>
<evidence type="ECO:0000256" key="2">
    <source>
        <dbReference type="ARBA" id="ARBA00004613"/>
    </source>
</evidence>
<dbReference type="GO" id="GO:0005576">
    <property type="term" value="C:extracellular region"/>
    <property type="evidence" value="ECO:0007669"/>
    <property type="project" value="UniProtKB-SubCell"/>
</dbReference>
<organism evidence="11 12">
    <name type="scientific">Actinidia rufa</name>
    <dbReference type="NCBI Taxonomy" id="165716"/>
    <lineage>
        <taxon>Eukaryota</taxon>
        <taxon>Viridiplantae</taxon>
        <taxon>Streptophyta</taxon>
        <taxon>Embryophyta</taxon>
        <taxon>Tracheophyta</taxon>
        <taxon>Spermatophyta</taxon>
        <taxon>Magnoliopsida</taxon>
        <taxon>eudicotyledons</taxon>
        <taxon>Gunneridae</taxon>
        <taxon>Pentapetalae</taxon>
        <taxon>asterids</taxon>
        <taxon>Ericales</taxon>
        <taxon>Actinidiaceae</taxon>
        <taxon>Actinidia</taxon>
    </lineage>
</organism>
<evidence type="ECO:0000313" key="11">
    <source>
        <dbReference type="EMBL" id="GFY91172.1"/>
    </source>
</evidence>
<gene>
    <name evidence="11" type="ORF">Acr_07g0013680</name>
</gene>
<dbReference type="GO" id="GO:2000008">
    <property type="term" value="P:regulation of protein localization to cell surface"/>
    <property type="evidence" value="ECO:0007669"/>
    <property type="project" value="UniProtKB-ARBA"/>
</dbReference>
<evidence type="ECO:0000256" key="7">
    <source>
        <dbReference type="ARBA" id="ARBA00034457"/>
    </source>
</evidence>
<evidence type="ECO:0000313" key="12">
    <source>
        <dbReference type="Proteomes" id="UP000585474"/>
    </source>
</evidence>
<dbReference type="PANTHER" id="PTHR35293">
    <property type="entry name" value="EGG CELL-SECRETED PROTEIN 1.5"/>
    <property type="match status" value="1"/>
</dbReference>
<evidence type="ECO:0000256" key="4">
    <source>
        <dbReference type="ARBA" id="ARBA00022729"/>
    </source>
</evidence>
<comment type="subcellular location">
    <subcellularLocation>
        <location evidence="1">Cytoplasmic vesicle</location>
    </subcellularLocation>
    <subcellularLocation>
        <location evidence="2">Secreted</location>
    </subcellularLocation>
</comment>
<comment type="similarity">
    <text evidence="8">Belongs to the plant egg cell-secreted peptide family.</text>
</comment>
<dbReference type="Proteomes" id="UP000585474">
    <property type="component" value="Unassembled WGS sequence"/>
</dbReference>
<feature type="signal peptide" evidence="9">
    <location>
        <begin position="1"/>
        <end position="22"/>
    </location>
</feature>
<proteinExistence type="inferred from homology"/>
<keyword evidence="4 9" id="KW-0732">Signal</keyword>
<evidence type="ECO:0000256" key="8">
    <source>
        <dbReference type="ARBA" id="ARBA00034484"/>
    </source>
</evidence>
<dbReference type="PANTHER" id="PTHR35293:SF10">
    <property type="entry name" value="EGG CELL-SECRETED PROTEIN 1.2-RELATED"/>
    <property type="match status" value="1"/>
</dbReference>
<dbReference type="OrthoDB" id="782765at2759"/>
<reference evidence="11 12" key="1">
    <citation type="submission" date="2019-07" db="EMBL/GenBank/DDBJ databases">
        <title>De Novo Assembly of kiwifruit Actinidia rufa.</title>
        <authorList>
            <person name="Sugita-Konishi S."/>
            <person name="Sato K."/>
            <person name="Mori E."/>
            <person name="Abe Y."/>
            <person name="Kisaki G."/>
            <person name="Hamano K."/>
            <person name="Suezawa K."/>
            <person name="Otani M."/>
            <person name="Fukuda T."/>
            <person name="Manabe T."/>
            <person name="Gomi K."/>
            <person name="Tabuchi M."/>
            <person name="Akimitsu K."/>
            <person name="Kataoka I."/>
        </authorList>
    </citation>
    <scope>NUCLEOTIDE SEQUENCE [LARGE SCALE GENOMIC DNA]</scope>
    <source>
        <strain evidence="12">cv. Fuchu</strain>
    </source>
</reference>
<evidence type="ECO:0000256" key="9">
    <source>
        <dbReference type="SAM" id="SignalP"/>
    </source>
</evidence>
<protein>
    <submittedName>
        <fullName evidence="11">Cinnamyl alcohol dehydrogenase 9</fullName>
    </submittedName>
</protein>